<dbReference type="Proteomes" id="UP000682111">
    <property type="component" value="Unassembled WGS sequence"/>
</dbReference>
<keyword evidence="3" id="KW-1185">Reference proteome</keyword>
<dbReference type="EMBL" id="BORC01000001">
    <property type="protein sequence ID" value="GIN60254.1"/>
    <property type="molecule type" value="Genomic_DNA"/>
</dbReference>
<keyword evidence="1" id="KW-0802">TPR repeat</keyword>
<dbReference type="SUPFAM" id="SSF116965">
    <property type="entry name" value="Hypothetical protein MPN330"/>
    <property type="match status" value="1"/>
</dbReference>
<dbReference type="AlphaFoldDB" id="A0A919WEE9"/>
<dbReference type="RefSeq" id="WP_212933117.1">
    <property type="nucleotide sequence ID" value="NZ_BORC01000001.1"/>
</dbReference>
<reference evidence="2" key="1">
    <citation type="submission" date="2021-03" db="EMBL/GenBank/DDBJ databases">
        <title>Antimicrobial resistance genes in bacteria isolated from Japanese honey, and their potential for conferring macrolide and lincosamide resistance in the American foulbrood pathogen Paenibacillus larvae.</title>
        <authorList>
            <person name="Okamoto M."/>
            <person name="Kumagai M."/>
            <person name="Kanamori H."/>
            <person name="Takamatsu D."/>
        </authorList>
    </citation>
    <scope>NUCLEOTIDE SEQUENCE</scope>
    <source>
        <strain evidence="2">J27TS8</strain>
    </source>
</reference>
<accession>A0A919WEE9</accession>
<proteinExistence type="predicted"/>
<feature type="repeat" description="TPR" evidence="1">
    <location>
        <begin position="20"/>
        <end position="53"/>
    </location>
</feature>
<dbReference type="Pfam" id="PF14559">
    <property type="entry name" value="TPR_19"/>
    <property type="match status" value="1"/>
</dbReference>
<evidence type="ECO:0000313" key="2">
    <source>
        <dbReference type="EMBL" id="GIN60254.1"/>
    </source>
</evidence>
<dbReference type="SUPFAM" id="SSF48452">
    <property type="entry name" value="TPR-like"/>
    <property type="match status" value="1"/>
</dbReference>
<dbReference type="PROSITE" id="PS50005">
    <property type="entry name" value="TPR"/>
    <property type="match status" value="1"/>
</dbReference>
<protein>
    <submittedName>
        <fullName evidence="2">TPR repeat-containing protein YsoA</fullName>
    </submittedName>
</protein>
<gene>
    <name evidence="2" type="primary">ysoA</name>
    <name evidence="2" type="ORF">J27TS8_02470</name>
</gene>
<organism evidence="2 3">
    <name type="scientific">Robertmurraya siralis</name>
    <dbReference type="NCBI Taxonomy" id="77777"/>
    <lineage>
        <taxon>Bacteria</taxon>
        <taxon>Bacillati</taxon>
        <taxon>Bacillota</taxon>
        <taxon>Bacilli</taxon>
        <taxon>Bacillales</taxon>
        <taxon>Bacillaceae</taxon>
        <taxon>Robertmurraya</taxon>
    </lineage>
</organism>
<dbReference type="InterPro" id="IPR019734">
    <property type="entry name" value="TPR_rpt"/>
</dbReference>
<evidence type="ECO:0000256" key="1">
    <source>
        <dbReference type="PROSITE-ProRule" id="PRU00339"/>
    </source>
</evidence>
<evidence type="ECO:0000313" key="3">
    <source>
        <dbReference type="Proteomes" id="UP000682111"/>
    </source>
</evidence>
<sequence length="340" mass="39924">MNKKGRKRIKGNVIQFPDLEKRLLDKGLEQLQQKNFTEAVKWFEEAKSLAPKDGDVYVGLVLAYYEAGVFEKAKQLAEDMLKEGIGEYFQTVDLYLMILVQLHEYEKIMTTIEVLQDEKEIPFEKQEHFSKLLAFCKRMIENKVEQDERSQYADDENENTNLLANKDPNQLVLAIAELAHKNVRQHITEVKQYLESEEGHPFLKTMLLNILQEQEYEKEIQVEKFGKVKLVVPSLLIPSTEMKQMKDVQKELFHLENEDPVLYQHIMSLIERHLYLLYPFEWSPVAPVLWAAAYHLTGLRFNGVEAHIEDIAAQYQVVIEEVERAYFFIQKLEKISYPII</sequence>
<dbReference type="InterPro" id="IPR011990">
    <property type="entry name" value="TPR-like_helical_dom_sf"/>
</dbReference>
<dbReference type="Gene3D" id="1.25.40.10">
    <property type="entry name" value="Tetratricopeptide repeat domain"/>
    <property type="match status" value="1"/>
</dbReference>
<comment type="caution">
    <text evidence="2">The sequence shown here is derived from an EMBL/GenBank/DDBJ whole genome shotgun (WGS) entry which is preliminary data.</text>
</comment>
<name>A0A919WEE9_9BACI</name>